<evidence type="ECO:0000313" key="2">
    <source>
        <dbReference type="EMBL" id="MBB4701639.1"/>
    </source>
</evidence>
<gene>
    <name evidence="2" type="ORF">BJ982_003183</name>
</gene>
<dbReference type="RefSeq" id="WP_184880848.1">
    <property type="nucleotide sequence ID" value="NZ_BOOV01000016.1"/>
</dbReference>
<dbReference type="AlphaFoldDB" id="A0A7W7D7C4"/>
<organism evidence="2 3">
    <name type="scientific">Sphaerisporangium siamense</name>
    <dbReference type="NCBI Taxonomy" id="795645"/>
    <lineage>
        <taxon>Bacteria</taxon>
        <taxon>Bacillati</taxon>
        <taxon>Actinomycetota</taxon>
        <taxon>Actinomycetes</taxon>
        <taxon>Streptosporangiales</taxon>
        <taxon>Streptosporangiaceae</taxon>
        <taxon>Sphaerisporangium</taxon>
    </lineage>
</organism>
<name>A0A7W7D7C4_9ACTN</name>
<keyword evidence="3" id="KW-1185">Reference proteome</keyword>
<protein>
    <recommendedName>
        <fullName evidence="1">CHAT domain-containing protein</fullName>
    </recommendedName>
</protein>
<proteinExistence type="predicted"/>
<reference evidence="2 3" key="1">
    <citation type="submission" date="2020-08" db="EMBL/GenBank/DDBJ databases">
        <title>Sequencing the genomes of 1000 actinobacteria strains.</title>
        <authorList>
            <person name="Klenk H.-P."/>
        </authorList>
    </citation>
    <scope>NUCLEOTIDE SEQUENCE [LARGE SCALE GENOMIC DNA]</scope>
    <source>
        <strain evidence="2 3">DSM 45784</strain>
    </source>
</reference>
<feature type="domain" description="CHAT" evidence="1">
    <location>
        <begin position="229"/>
        <end position="359"/>
    </location>
</feature>
<dbReference type="Proteomes" id="UP000542210">
    <property type="component" value="Unassembled WGS sequence"/>
</dbReference>
<sequence>MAGETLPQSRVTEARGAGDVRMRVVEDAGDPMVFDVVEADLGAGLPEGMALLTVVPVHQEGGAPGFRLRGVCCCGETTEFAEVYGRPRLDLRQLDSKGGELPADVLSFMQVWSRPKAELTRWLDRRIVAHGDRLQLVIWDDTGYRIPWELFWLDYDGGRSEGWLGGVVTLTRWLSIRTAWPETVRDYRSAHTCTGPVAAYVEPRMTHDHALLTSYHVERSDSMPALAKALREYGTALALVYVACHGEFGDQVTESALGGLPLLLADTMKFLRLRSAATMVFLNACQSGSLGYDTDRFNDRVLRGFAEVFLRSGAAGVLATSGNVGDREAWEMARELFRHMREHPGRPVAEALRTLRARAATLSPADLAGVSGTAADAELLPLLYRFMYVYYGSPRTLVTPDVALGAS</sequence>
<dbReference type="Pfam" id="PF12770">
    <property type="entry name" value="CHAT"/>
    <property type="match status" value="1"/>
</dbReference>
<comment type="caution">
    <text evidence="2">The sequence shown here is derived from an EMBL/GenBank/DDBJ whole genome shotgun (WGS) entry which is preliminary data.</text>
</comment>
<dbReference type="InterPro" id="IPR024983">
    <property type="entry name" value="CHAT_dom"/>
</dbReference>
<evidence type="ECO:0000259" key="1">
    <source>
        <dbReference type="Pfam" id="PF12770"/>
    </source>
</evidence>
<evidence type="ECO:0000313" key="3">
    <source>
        <dbReference type="Proteomes" id="UP000542210"/>
    </source>
</evidence>
<accession>A0A7W7D7C4</accession>
<dbReference type="EMBL" id="JACHND010000001">
    <property type="protein sequence ID" value="MBB4701639.1"/>
    <property type="molecule type" value="Genomic_DNA"/>
</dbReference>